<evidence type="ECO:0000256" key="6">
    <source>
        <dbReference type="HAMAP-Rule" id="MF_00163"/>
    </source>
</evidence>
<dbReference type="CDD" id="cd00487">
    <property type="entry name" value="Pep_deformylase"/>
    <property type="match status" value="1"/>
</dbReference>
<dbReference type="PANTHER" id="PTHR10458:SF8">
    <property type="entry name" value="PEPTIDE DEFORMYLASE 2"/>
    <property type="match status" value="1"/>
</dbReference>
<comment type="cofactor">
    <cofactor evidence="6">
        <name>Fe(2+)</name>
        <dbReference type="ChEBI" id="CHEBI:29033"/>
    </cofactor>
    <text evidence="6">Binds 1 Fe(2+) ion.</text>
</comment>
<evidence type="ECO:0000256" key="3">
    <source>
        <dbReference type="ARBA" id="ARBA00022801"/>
    </source>
</evidence>
<dbReference type="Proteomes" id="UP000886725">
    <property type="component" value="Unassembled WGS sequence"/>
</dbReference>
<reference evidence="7" key="2">
    <citation type="journal article" date="2021" name="PeerJ">
        <title>Extensive microbial diversity within the chicken gut microbiome revealed by metagenomics and culture.</title>
        <authorList>
            <person name="Gilroy R."/>
            <person name="Ravi A."/>
            <person name="Getino M."/>
            <person name="Pursley I."/>
            <person name="Horton D.L."/>
            <person name="Alikhan N.F."/>
            <person name="Baker D."/>
            <person name="Gharbi K."/>
            <person name="Hall N."/>
            <person name="Watson M."/>
            <person name="Adriaenssens E.M."/>
            <person name="Foster-Nyarko E."/>
            <person name="Jarju S."/>
            <person name="Secka A."/>
            <person name="Antonio M."/>
            <person name="Oren A."/>
            <person name="Chaudhuri R.R."/>
            <person name="La Ragione R."/>
            <person name="Hildebrand F."/>
            <person name="Pallen M.J."/>
        </authorList>
    </citation>
    <scope>NUCLEOTIDE SEQUENCE</scope>
    <source>
        <strain evidence="7">CHK165-10780</strain>
    </source>
</reference>
<feature type="binding site" evidence="6">
    <location>
        <position position="109"/>
    </location>
    <ligand>
        <name>Fe cation</name>
        <dbReference type="ChEBI" id="CHEBI:24875"/>
    </ligand>
</feature>
<dbReference type="NCBIfam" id="TIGR00079">
    <property type="entry name" value="pept_deformyl"/>
    <property type="match status" value="1"/>
</dbReference>
<sequence length="181" mass="20835">MLRTRDILDEKNKILHQKSEEVTFPLSSEDRKTIDEMIEYLTNSQIEELAKKYDLRPGMGMAAVQLGIPKRYLTIVYEVENGFETYVVINPKIVSNSAEMIYVEDGEGCLSVNREVDGIVPRYARVTVEGYDMDGNPIRIRAREELAIAFQHEIDHLNGIMFTDKIDSKNPFKGKEKYRAI</sequence>
<name>A0A9D0YYU8_9FIRM</name>
<feature type="binding site" evidence="6">
    <location>
        <position position="152"/>
    </location>
    <ligand>
        <name>Fe cation</name>
        <dbReference type="ChEBI" id="CHEBI:24875"/>
    </ligand>
</feature>
<comment type="catalytic activity">
    <reaction evidence="6">
        <text>N-terminal N-formyl-L-methionyl-[peptide] + H2O = N-terminal L-methionyl-[peptide] + formate</text>
        <dbReference type="Rhea" id="RHEA:24420"/>
        <dbReference type="Rhea" id="RHEA-COMP:10639"/>
        <dbReference type="Rhea" id="RHEA-COMP:10640"/>
        <dbReference type="ChEBI" id="CHEBI:15377"/>
        <dbReference type="ChEBI" id="CHEBI:15740"/>
        <dbReference type="ChEBI" id="CHEBI:49298"/>
        <dbReference type="ChEBI" id="CHEBI:64731"/>
        <dbReference type="EC" id="3.5.1.88"/>
    </reaction>
</comment>
<comment type="similarity">
    <text evidence="1 6">Belongs to the polypeptide deformylase family.</text>
</comment>
<keyword evidence="5 6" id="KW-0408">Iron</keyword>
<proteinExistence type="inferred from homology"/>
<dbReference type="AlphaFoldDB" id="A0A9D0YYU8"/>
<feature type="binding site" evidence="6">
    <location>
        <position position="156"/>
    </location>
    <ligand>
        <name>Fe cation</name>
        <dbReference type="ChEBI" id="CHEBI:24875"/>
    </ligand>
</feature>
<dbReference type="GO" id="GO:0046872">
    <property type="term" value="F:metal ion binding"/>
    <property type="evidence" value="ECO:0007669"/>
    <property type="project" value="UniProtKB-KW"/>
</dbReference>
<dbReference type="PANTHER" id="PTHR10458">
    <property type="entry name" value="PEPTIDE DEFORMYLASE"/>
    <property type="match status" value="1"/>
</dbReference>
<comment type="caution">
    <text evidence="7">The sequence shown here is derived from an EMBL/GenBank/DDBJ whole genome shotgun (WGS) entry which is preliminary data.</text>
</comment>
<organism evidence="7 8">
    <name type="scientific">Candidatus Faecenecus gallistercoris</name>
    <dbReference type="NCBI Taxonomy" id="2840793"/>
    <lineage>
        <taxon>Bacteria</taxon>
        <taxon>Bacillati</taxon>
        <taxon>Bacillota</taxon>
        <taxon>Bacillota incertae sedis</taxon>
        <taxon>Candidatus Faecenecus</taxon>
    </lineage>
</organism>
<dbReference type="PIRSF" id="PIRSF004749">
    <property type="entry name" value="Pep_def"/>
    <property type="match status" value="1"/>
</dbReference>
<gene>
    <name evidence="6" type="primary">def</name>
    <name evidence="7" type="ORF">IAC85_01960</name>
</gene>
<comment type="function">
    <text evidence="6">Removes the formyl group from the N-terminal Met of newly synthesized proteins. Requires at least a dipeptide for an efficient rate of reaction. N-terminal L-methionine is a prerequisite for activity but the enzyme has broad specificity at other positions.</text>
</comment>
<dbReference type="GO" id="GO:0042586">
    <property type="term" value="F:peptide deformylase activity"/>
    <property type="evidence" value="ECO:0007669"/>
    <property type="project" value="UniProtKB-UniRule"/>
</dbReference>
<reference evidence="7" key="1">
    <citation type="submission" date="2020-10" db="EMBL/GenBank/DDBJ databases">
        <authorList>
            <person name="Gilroy R."/>
        </authorList>
    </citation>
    <scope>NUCLEOTIDE SEQUENCE</scope>
    <source>
        <strain evidence="7">CHK165-10780</strain>
    </source>
</reference>
<keyword evidence="4 6" id="KW-0648">Protein biosynthesis</keyword>
<dbReference type="InterPro" id="IPR036821">
    <property type="entry name" value="Peptide_deformylase_sf"/>
</dbReference>
<dbReference type="SUPFAM" id="SSF56420">
    <property type="entry name" value="Peptide deformylase"/>
    <property type="match status" value="1"/>
</dbReference>
<dbReference type="EMBL" id="DVFU01000039">
    <property type="protein sequence ID" value="HIQ64482.1"/>
    <property type="molecule type" value="Genomic_DNA"/>
</dbReference>
<dbReference type="InterPro" id="IPR023635">
    <property type="entry name" value="Peptide_deformylase"/>
</dbReference>
<dbReference type="Gene3D" id="3.90.45.10">
    <property type="entry name" value="Peptide deformylase"/>
    <property type="match status" value="1"/>
</dbReference>
<dbReference type="Pfam" id="PF01327">
    <property type="entry name" value="Pep_deformylase"/>
    <property type="match status" value="1"/>
</dbReference>
<feature type="active site" evidence="6">
    <location>
        <position position="153"/>
    </location>
</feature>
<evidence type="ECO:0000256" key="1">
    <source>
        <dbReference type="ARBA" id="ARBA00010759"/>
    </source>
</evidence>
<dbReference type="PRINTS" id="PR01576">
    <property type="entry name" value="PDEFORMYLASE"/>
</dbReference>
<evidence type="ECO:0000256" key="2">
    <source>
        <dbReference type="ARBA" id="ARBA00022723"/>
    </source>
</evidence>
<dbReference type="EC" id="3.5.1.88" evidence="6"/>
<keyword evidence="2 6" id="KW-0479">Metal-binding</keyword>
<keyword evidence="3 6" id="KW-0378">Hydrolase</keyword>
<evidence type="ECO:0000256" key="4">
    <source>
        <dbReference type="ARBA" id="ARBA00022917"/>
    </source>
</evidence>
<dbReference type="FunFam" id="3.90.45.10:FF:000002">
    <property type="entry name" value="Peptide deformylase"/>
    <property type="match status" value="1"/>
</dbReference>
<dbReference type="HAMAP" id="MF_00163">
    <property type="entry name" value="Pep_deformylase"/>
    <property type="match status" value="1"/>
</dbReference>
<evidence type="ECO:0000256" key="5">
    <source>
        <dbReference type="ARBA" id="ARBA00023004"/>
    </source>
</evidence>
<accession>A0A9D0YYU8</accession>
<dbReference type="GO" id="GO:0006412">
    <property type="term" value="P:translation"/>
    <property type="evidence" value="ECO:0007669"/>
    <property type="project" value="UniProtKB-UniRule"/>
</dbReference>
<evidence type="ECO:0000313" key="7">
    <source>
        <dbReference type="EMBL" id="HIQ64482.1"/>
    </source>
</evidence>
<evidence type="ECO:0000313" key="8">
    <source>
        <dbReference type="Proteomes" id="UP000886725"/>
    </source>
</evidence>
<protein>
    <recommendedName>
        <fullName evidence="6">Peptide deformylase</fullName>
        <shortName evidence="6">PDF</shortName>
        <ecNumber evidence="6">3.5.1.88</ecNumber>
    </recommendedName>
    <alternativeName>
        <fullName evidence="6">Polypeptide deformylase</fullName>
    </alternativeName>
</protein>